<evidence type="ECO:0000256" key="3">
    <source>
        <dbReference type="ARBA" id="ARBA00022448"/>
    </source>
</evidence>
<evidence type="ECO:0000256" key="12">
    <source>
        <dbReference type="ARBA" id="ARBA00033708"/>
    </source>
</evidence>
<sequence length="509" mass="54733">MIIKLTILLLFFVVMVAVGIYARRHAGSVDGFVLGGRSVGPWLTAFAYGTSYFSAVVFVGYAGQFGWKYGLASTWIGIGNAVIGSLLAWVILGRRTRVMSQHLGSRTMPDFFGERYGSRGLKIAASAIVFIFLVPYTASIYNGLSRLFGMAFNIPYHWCVILMAVITAVYVILGGYMATAINDFIQGIIMLAGIVAVIAAVLAGQGGFMEAVGKMAQIPSDVEVTMGQPGAFTSFFGPDPLNLLGVVILTSLGTWGLPQMIHKFYTIRDEKSIQTGTIISTVFAIIVSGGCYFLGGFGRLFDSPEIYGTDGSVVYDSIIPFMLSGLPDILVGIVVILVLSASMSTLSSLVLTSSSTLTLDFLKDTVMKKMSERGQIIVMQLLIVFFILLSVVLALDPPAFIAQLMGISWGALAGAFLAPFLYGLYWKRTTRMSVWASFAAGIGITVSNMLIGYIDSPINAGALAMVAGMIIVPVVSLLTPKPSGEHIDRIFACYDETVVIKKKHSLEEE</sequence>
<evidence type="ECO:0000256" key="7">
    <source>
        <dbReference type="ARBA" id="ARBA00022989"/>
    </source>
</evidence>
<accession>A0A921I0F4</accession>
<dbReference type="RefSeq" id="WP_303181362.1">
    <property type="nucleotide sequence ID" value="NZ_CAUGIN010000007.1"/>
</dbReference>
<gene>
    <name evidence="15" type="ORF">K8V82_00285</name>
</gene>
<evidence type="ECO:0000256" key="1">
    <source>
        <dbReference type="ARBA" id="ARBA00004651"/>
    </source>
</evidence>
<organism evidence="15 16">
    <name type="scientific">Lachnoclostridium phocaeense</name>
    <dbReference type="NCBI Taxonomy" id="1871021"/>
    <lineage>
        <taxon>Bacteria</taxon>
        <taxon>Bacillati</taxon>
        <taxon>Bacillota</taxon>
        <taxon>Clostridia</taxon>
        <taxon>Lachnospirales</taxon>
        <taxon>Lachnospiraceae</taxon>
    </lineage>
</organism>
<dbReference type="EMBL" id="DYVY01000009">
    <property type="protein sequence ID" value="HJF93216.1"/>
    <property type="molecule type" value="Genomic_DNA"/>
</dbReference>
<feature type="transmembrane region" description="Helical" evidence="14">
    <location>
        <begin position="240"/>
        <end position="257"/>
    </location>
</feature>
<evidence type="ECO:0000256" key="5">
    <source>
        <dbReference type="ARBA" id="ARBA00022692"/>
    </source>
</evidence>
<feature type="transmembrane region" description="Helical" evidence="14">
    <location>
        <begin position="69"/>
        <end position="92"/>
    </location>
</feature>
<keyword evidence="10 14" id="KW-0472">Membrane</keyword>
<evidence type="ECO:0000256" key="11">
    <source>
        <dbReference type="ARBA" id="ARBA00023201"/>
    </source>
</evidence>
<dbReference type="Gene3D" id="1.20.1730.10">
    <property type="entry name" value="Sodium/glucose cotransporter"/>
    <property type="match status" value="1"/>
</dbReference>
<dbReference type="InterPro" id="IPR001734">
    <property type="entry name" value="Na/solute_symporter"/>
</dbReference>
<dbReference type="PANTHER" id="PTHR48086">
    <property type="entry name" value="SODIUM/PROLINE SYMPORTER-RELATED"/>
    <property type="match status" value="1"/>
</dbReference>
<keyword evidence="7 14" id="KW-1133">Transmembrane helix</keyword>
<evidence type="ECO:0000256" key="2">
    <source>
        <dbReference type="ARBA" id="ARBA00006434"/>
    </source>
</evidence>
<keyword evidence="4" id="KW-1003">Cell membrane</keyword>
<feature type="transmembrane region" description="Helical" evidence="14">
    <location>
        <begin position="123"/>
        <end position="142"/>
    </location>
</feature>
<evidence type="ECO:0000313" key="15">
    <source>
        <dbReference type="EMBL" id="HJF93216.1"/>
    </source>
</evidence>
<feature type="transmembrane region" description="Helical" evidence="14">
    <location>
        <begin position="154"/>
        <end position="176"/>
    </location>
</feature>
<protein>
    <submittedName>
        <fullName evidence="15">Sodium:solute symporter</fullName>
    </submittedName>
</protein>
<feature type="transmembrane region" description="Helical" evidence="14">
    <location>
        <begin position="460"/>
        <end position="479"/>
    </location>
</feature>
<keyword evidence="9" id="KW-0406">Ion transport</keyword>
<evidence type="ECO:0000256" key="8">
    <source>
        <dbReference type="ARBA" id="ARBA00023053"/>
    </source>
</evidence>
<comment type="catalytic activity">
    <reaction evidence="12">
        <text>L-proline(in) + Na(+)(in) = L-proline(out) + Na(+)(out)</text>
        <dbReference type="Rhea" id="RHEA:28967"/>
        <dbReference type="ChEBI" id="CHEBI:29101"/>
        <dbReference type="ChEBI" id="CHEBI:60039"/>
    </reaction>
</comment>
<feature type="transmembrane region" description="Helical" evidence="14">
    <location>
        <begin position="401"/>
        <end position="422"/>
    </location>
</feature>
<evidence type="ECO:0000256" key="14">
    <source>
        <dbReference type="SAM" id="Phobius"/>
    </source>
</evidence>
<feature type="transmembrane region" description="Helical" evidence="14">
    <location>
        <begin position="6"/>
        <end position="22"/>
    </location>
</feature>
<keyword evidence="6" id="KW-0769">Symport</keyword>
<keyword evidence="8" id="KW-0915">Sodium</keyword>
<dbReference type="PANTHER" id="PTHR48086:SF3">
    <property type="entry name" value="SODIUM_PROLINE SYMPORTER"/>
    <property type="match status" value="1"/>
</dbReference>
<reference evidence="15" key="1">
    <citation type="journal article" date="2021" name="PeerJ">
        <title>Extensive microbial diversity within the chicken gut microbiome revealed by metagenomics and culture.</title>
        <authorList>
            <person name="Gilroy R."/>
            <person name="Ravi A."/>
            <person name="Getino M."/>
            <person name="Pursley I."/>
            <person name="Horton D.L."/>
            <person name="Alikhan N.F."/>
            <person name="Baker D."/>
            <person name="Gharbi K."/>
            <person name="Hall N."/>
            <person name="Watson M."/>
            <person name="Adriaenssens E.M."/>
            <person name="Foster-Nyarko E."/>
            <person name="Jarju S."/>
            <person name="Secka A."/>
            <person name="Antonio M."/>
            <person name="Oren A."/>
            <person name="Chaudhuri R.R."/>
            <person name="La Ragione R."/>
            <person name="Hildebrand F."/>
            <person name="Pallen M.J."/>
        </authorList>
    </citation>
    <scope>NUCLEOTIDE SEQUENCE</scope>
    <source>
        <strain evidence="15">ChiSjej5B23-16112</strain>
    </source>
</reference>
<evidence type="ECO:0000256" key="4">
    <source>
        <dbReference type="ARBA" id="ARBA00022475"/>
    </source>
</evidence>
<evidence type="ECO:0000256" key="13">
    <source>
        <dbReference type="RuleBase" id="RU362091"/>
    </source>
</evidence>
<dbReference type="Proteomes" id="UP000769156">
    <property type="component" value="Unassembled WGS sequence"/>
</dbReference>
<keyword evidence="3" id="KW-0813">Transport</keyword>
<dbReference type="InterPro" id="IPR038377">
    <property type="entry name" value="Na/Glc_symporter_sf"/>
</dbReference>
<dbReference type="GO" id="GO:0006814">
    <property type="term" value="P:sodium ion transport"/>
    <property type="evidence" value="ECO:0007669"/>
    <property type="project" value="UniProtKB-KW"/>
</dbReference>
<feature type="transmembrane region" description="Helical" evidence="14">
    <location>
        <begin position="42"/>
        <end position="63"/>
    </location>
</feature>
<dbReference type="GO" id="GO:0005886">
    <property type="term" value="C:plasma membrane"/>
    <property type="evidence" value="ECO:0007669"/>
    <property type="project" value="UniProtKB-SubCell"/>
</dbReference>
<keyword evidence="5 14" id="KW-0812">Transmembrane</keyword>
<comment type="subcellular location">
    <subcellularLocation>
        <location evidence="1">Cell membrane</location>
        <topology evidence="1">Multi-pass membrane protein</topology>
    </subcellularLocation>
</comment>
<dbReference type="GO" id="GO:0015293">
    <property type="term" value="F:symporter activity"/>
    <property type="evidence" value="ECO:0007669"/>
    <property type="project" value="UniProtKB-KW"/>
</dbReference>
<comment type="similarity">
    <text evidence="2 13">Belongs to the sodium:solute symporter (SSF) (TC 2.A.21) family.</text>
</comment>
<keyword evidence="11" id="KW-0739">Sodium transport</keyword>
<feature type="transmembrane region" description="Helical" evidence="14">
    <location>
        <begin position="278"/>
        <end position="298"/>
    </location>
</feature>
<comment type="caution">
    <text evidence="15">The sequence shown here is derived from an EMBL/GenBank/DDBJ whole genome shotgun (WGS) entry which is preliminary data.</text>
</comment>
<evidence type="ECO:0000256" key="10">
    <source>
        <dbReference type="ARBA" id="ARBA00023136"/>
    </source>
</evidence>
<feature type="transmembrane region" description="Helical" evidence="14">
    <location>
        <begin position="376"/>
        <end position="395"/>
    </location>
</feature>
<reference evidence="15" key="2">
    <citation type="submission" date="2021-09" db="EMBL/GenBank/DDBJ databases">
        <authorList>
            <person name="Gilroy R."/>
        </authorList>
    </citation>
    <scope>NUCLEOTIDE SEQUENCE</scope>
    <source>
        <strain evidence="15">ChiSjej5B23-16112</strain>
    </source>
</reference>
<dbReference type="PROSITE" id="PS50283">
    <property type="entry name" value="NA_SOLUT_SYMP_3"/>
    <property type="match status" value="1"/>
</dbReference>
<proteinExistence type="inferred from homology"/>
<feature type="transmembrane region" description="Helical" evidence="14">
    <location>
        <begin position="434"/>
        <end position="454"/>
    </location>
</feature>
<evidence type="ECO:0000256" key="9">
    <source>
        <dbReference type="ARBA" id="ARBA00023065"/>
    </source>
</evidence>
<feature type="transmembrane region" description="Helical" evidence="14">
    <location>
        <begin position="188"/>
        <end position="208"/>
    </location>
</feature>
<dbReference type="AlphaFoldDB" id="A0A921I0F4"/>
<evidence type="ECO:0000256" key="6">
    <source>
        <dbReference type="ARBA" id="ARBA00022847"/>
    </source>
</evidence>
<dbReference type="Pfam" id="PF00474">
    <property type="entry name" value="SSF"/>
    <property type="match status" value="1"/>
</dbReference>
<name>A0A921I0F4_9FIRM</name>
<dbReference type="InterPro" id="IPR050277">
    <property type="entry name" value="Sodium:Solute_Symporter"/>
</dbReference>
<evidence type="ECO:0000313" key="16">
    <source>
        <dbReference type="Proteomes" id="UP000769156"/>
    </source>
</evidence>